<name>A0A1I6FK67_HALSD</name>
<dbReference type="Proteomes" id="UP000198932">
    <property type="component" value="Unassembled WGS sequence"/>
</dbReference>
<feature type="transmembrane region" description="Helical" evidence="1">
    <location>
        <begin position="12"/>
        <end position="31"/>
    </location>
</feature>
<keyword evidence="4" id="KW-1185">Reference proteome</keyword>
<evidence type="ECO:0000259" key="2">
    <source>
        <dbReference type="Pfam" id="PF07853"/>
    </source>
</evidence>
<sequence length="135" mass="13970">MNVPSTRSIDAVAVGTMALPLVAAALLWGSLPAEMAIHWNGETPDTVVAKPLATVGLFAFGAASVAFVRIAPDSATSTPGGTTLSVLFLGVTFAWVQATVLVWNLGYRFDVGRAVLPILALAGLLVAYAVRSGRF</sequence>
<proteinExistence type="predicted"/>
<accession>A0A1I6FK67</accession>
<evidence type="ECO:0000313" key="3">
    <source>
        <dbReference type="EMBL" id="SFR30321.1"/>
    </source>
</evidence>
<protein>
    <recommendedName>
        <fullName evidence="2">DUF1648 domain-containing protein</fullName>
    </recommendedName>
</protein>
<evidence type="ECO:0000256" key="1">
    <source>
        <dbReference type="SAM" id="Phobius"/>
    </source>
</evidence>
<keyword evidence="1" id="KW-0472">Membrane</keyword>
<feature type="domain" description="DUF1648" evidence="2">
    <location>
        <begin position="17"/>
        <end position="59"/>
    </location>
</feature>
<gene>
    <name evidence="3" type="ORF">SAMN04487937_0139</name>
</gene>
<feature type="transmembrane region" description="Helical" evidence="1">
    <location>
        <begin position="83"/>
        <end position="105"/>
    </location>
</feature>
<organism evidence="3 4">
    <name type="scientific">Halorubrum sodomense</name>
    <dbReference type="NCBI Taxonomy" id="35743"/>
    <lineage>
        <taxon>Archaea</taxon>
        <taxon>Methanobacteriati</taxon>
        <taxon>Methanobacteriota</taxon>
        <taxon>Stenosarchaea group</taxon>
        <taxon>Halobacteria</taxon>
        <taxon>Halobacteriales</taxon>
        <taxon>Haloferacaceae</taxon>
        <taxon>Halorubrum</taxon>
    </lineage>
</organism>
<dbReference type="AlphaFoldDB" id="A0A1I6FK67"/>
<feature type="transmembrane region" description="Helical" evidence="1">
    <location>
        <begin position="111"/>
        <end position="130"/>
    </location>
</feature>
<keyword evidence="1" id="KW-0812">Transmembrane</keyword>
<evidence type="ECO:0000313" key="4">
    <source>
        <dbReference type="Proteomes" id="UP000198932"/>
    </source>
</evidence>
<dbReference type="InterPro" id="IPR012867">
    <property type="entry name" value="DUF1648"/>
</dbReference>
<dbReference type="EMBL" id="FOYN01000001">
    <property type="protein sequence ID" value="SFR30321.1"/>
    <property type="molecule type" value="Genomic_DNA"/>
</dbReference>
<reference evidence="4" key="1">
    <citation type="submission" date="2016-10" db="EMBL/GenBank/DDBJ databases">
        <authorList>
            <person name="Varghese N."/>
            <person name="Submissions S."/>
        </authorList>
    </citation>
    <scope>NUCLEOTIDE SEQUENCE [LARGE SCALE GENOMIC DNA]</scope>
    <source>
        <strain evidence="4">RD 26</strain>
    </source>
</reference>
<dbReference type="STRING" id="35743.SAMN04487937_0139"/>
<dbReference type="Pfam" id="PF07853">
    <property type="entry name" value="DUF1648"/>
    <property type="match status" value="1"/>
</dbReference>
<feature type="transmembrane region" description="Helical" evidence="1">
    <location>
        <begin position="51"/>
        <end position="71"/>
    </location>
</feature>
<keyword evidence="1" id="KW-1133">Transmembrane helix</keyword>